<dbReference type="Gene3D" id="3.30.930.10">
    <property type="entry name" value="Bira Bifunctional Protein, Domain 2"/>
    <property type="match status" value="1"/>
</dbReference>
<reference evidence="9 10" key="1">
    <citation type="submission" date="2017-09" db="EMBL/GenBank/DDBJ databases">
        <title>Bacterial strain isolated from the female urinary microbiota.</title>
        <authorList>
            <person name="Thomas-White K."/>
            <person name="Kumar N."/>
            <person name="Forster S."/>
            <person name="Putonti C."/>
            <person name="Lawley T."/>
            <person name="Wolfe A.J."/>
        </authorList>
    </citation>
    <scope>NUCLEOTIDE SEQUENCE [LARGE SCALE GENOMIC DNA]</scope>
    <source>
        <strain evidence="9 10">UMB0852</strain>
    </source>
</reference>
<comment type="caution">
    <text evidence="9">The sequence shown here is derived from an EMBL/GenBank/DDBJ whole genome shotgun (WGS) entry which is preliminary data.</text>
</comment>
<dbReference type="SUPFAM" id="SSF55681">
    <property type="entry name" value="Class II aaRS and biotin synthetases"/>
    <property type="match status" value="1"/>
</dbReference>
<dbReference type="GO" id="GO:0140096">
    <property type="term" value="F:catalytic activity, acting on a protein"/>
    <property type="evidence" value="ECO:0007669"/>
    <property type="project" value="UniProtKB-ARBA"/>
</dbReference>
<dbReference type="Gene3D" id="1.20.58.180">
    <property type="entry name" value="Class II aaRS and biotin synthetases, domain 2"/>
    <property type="match status" value="1"/>
</dbReference>
<name>A0A1G8JJ88_9LACT</name>
<comment type="subunit">
    <text evidence="8">Tetramer of two alpha and two beta subunits.</text>
</comment>
<dbReference type="GO" id="GO:0005524">
    <property type="term" value="F:ATP binding"/>
    <property type="evidence" value="ECO:0007669"/>
    <property type="project" value="UniProtKB-UniRule"/>
</dbReference>
<dbReference type="FunFam" id="3.30.930.10:FF:000006">
    <property type="entry name" value="Glycine--tRNA ligase alpha subunit"/>
    <property type="match status" value="1"/>
</dbReference>
<comment type="catalytic activity">
    <reaction evidence="7 8">
        <text>tRNA(Gly) + glycine + ATP = glycyl-tRNA(Gly) + AMP + diphosphate</text>
        <dbReference type="Rhea" id="RHEA:16013"/>
        <dbReference type="Rhea" id="RHEA-COMP:9664"/>
        <dbReference type="Rhea" id="RHEA-COMP:9683"/>
        <dbReference type="ChEBI" id="CHEBI:30616"/>
        <dbReference type="ChEBI" id="CHEBI:33019"/>
        <dbReference type="ChEBI" id="CHEBI:57305"/>
        <dbReference type="ChEBI" id="CHEBI:78442"/>
        <dbReference type="ChEBI" id="CHEBI:78522"/>
        <dbReference type="ChEBI" id="CHEBI:456215"/>
        <dbReference type="EC" id="6.1.1.14"/>
    </reaction>
</comment>
<dbReference type="CDD" id="cd00733">
    <property type="entry name" value="GlyRS_alpha_core"/>
    <property type="match status" value="1"/>
</dbReference>
<organism evidence="9 10">
    <name type="scientific">Dolosicoccus paucivorans</name>
    <dbReference type="NCBI Taxonomy" id="84521"/>
    <lineage>
        <taxon>Bacteria</taxon>
        <taxon>Bacillati</taxon>
        <taxon>Bacillota</taxon>
        <taxon>Bacilli</taxon>
        <taxon>Lactobacillales</taxon>
        <taxon>Aerococcaceae</taxon>
        <taxon>Dolosicoccus</taxon>
    </lineage>
</organism>
<dbReference type="GO" id="GO:0016740">
    <property type="term" value="F:transferase activity"/>
    <property type="evidence" value="ECO:0007669"/>
    <property type="project" value="UniProtKB-ARBA"/>
</dbReference>
<dbReference type="AlphaFoldDB" id="A0A1G8JJ88"/>
<protein>
    <recommendedName>
        <fullName evidence="8">Glycine--tRNA ligase alpha subunit</fullName>
        <ecNumber evidence="8">6.1.1.14</ecNumber>
    </recommendedName>
    <alternativeName>
        <fullName evidence="8">Glycyl-tRNA synthetase alpha subunit</fullName>
        <shortName evidence="8">GlyRS</shortName>
    </alternativeName>
</protein>
<dbReference type="PROSITE" id="PS50861">
    <property type="entry name" value="AA_TRNA_LIGASE_II_GLYAB"/>
    <property type="match status" value="1"/>
</dbReference>
<evidence type="ECO:0000256" key="3">
    <source>
        <dbReference type="ARBA" id="ARBA00022741"/>
    </source>
</evidence>
<keyword evidence="4 8" id="KW-0067">ATP-binding</keyword>
<dbReference type="HAMAP" id="MF_00254">
    <property type="entry name" value="Gly_tRNA_synth_alpha"/>
    <property type="match status" value="1"/>
</dbReference>
<dbReference type="EMBL" id="PNHE01000013">
    <property type="protein sequence ID" value="PMC58458.1"/>
    <property type="molecule type" value="Genomic_DNA"/>
</dbReference>
<dbReference type="PANTHER" id="PTHR30075">
    <property type="entry name" value="GLYCYL-TRNA SYNTHETASE"/>
    <property type="match status" value="1"/>
</dbReference>
<keyword evidence="5 8" id="KW-0648">Protein biosynthesis</keyword>
<comment type="similarity">
    <text evidence="1 8">Belongs to the class-II aminoacyl-tRNA synthetase family.</text>
</comment>
<keyword evidence="2 8" id="KW-0436">Ligase</keyword>
<keyword evidence="8" id="KW-0963">Cytoplasm</keyword>
<evidence type="ECO:0000256" key="8">
    <source>
        <dbReference type="HAMAP-Rule" id="MF_00254"/>
    </source>
</evidence>
<dbReference type="NCBIfam" id="TIGR00388">
    <property type="entry name" value="glyQ"/>
    <property type="match status" value="1"/>
</dbReference>
<dbReference type="GO" id="GO:0004820">
    <property type="term" value="F:glycine-tRNA ligase activity"/>
    <property type="evidence" value="ECO:0007669"/>
    <property type="project" value="UniProtKB-UniRule"/>
</dbReference>
<dbReference type="Pfam" id="PF02091">
    <property type="entry name" value="tRNA-synt_2e"/>
    <property type="match status" value="1"/>
</dbReference>
<evidence type="ECO:0000256" key="6">
    <source>
        <dbReference type="ARBA" id="ARBA00023146"/>
    </source>
</evidence>
<dbReference type="PANTHER" id="PTHR30075:SF2">
    <property type="entry name" value="GLYCINE--TRNA LIGASE, CHLOROPLASTIC_MITOCHONDRIAL 2"/>
    <property type="match status" value="1"/>
</dbReference>
<sequence length="301" mass="34683">MKPQTLQDIILELQKFWAKQGCAILQSYDTEKGAGTMSPYTFLRAVGPEPWNAAYVEPSRRPADGRYGENPNRLYQHHQFQVVMKPSPLNIQELYLQSLEVLGINPLEHDIRFVEDNWENPSLGCAGLGWEVWIDGMEITQFTYFQQVGGLKVDPVTSELTYGLERIAMYILDVEDVYDLDWVEGIKYGDIFKQPEREQSIYAFDESDSQLLLRLFNDYEAEALRLLDKGLVHPAYDYILKCSHTFNMLDARGVISVSDRATYLARIRKAARLVAQTFVDEREKLGFPLIKKDHETSEVNE</sequence>
<keyword evidence="10" id="KW-1185">Reference proteome</keyword>
<evidence type="ECO:0000313" key="9">
    <source>
        <dbReference type="EMBL" id="PMC58458.1"/>
    </source>
</evidence>
<evidence type="ECO:0000313" key="10">
    <source>
        <dbReference type="Proteomes" id="UP000235682"/>
    </source>
</evidence>
<dbReference type="InterPro" id="IPR045864">
    <property type="entry name" value="aa-tRNA-synth_II/BPL/LPL"/>
</dbReference>
<dbReference type="STRING" id="84521.SAMN04487994_100529"/>
<gene>
    <name evidence="8 9" type="primary">glyQ</name>
    <name evidence="9" type="ORF">CJ205_04125</name>
</gene>
<dbReference type="GO" id="GO:0006426">
    <property type="term" value="P:glycyl-tRNA aminoacylation"/>
    <property type="evidence" value="ECO:0007669"/>
    <property type="project" value="UniProtKB-UniRule"/>
</dbReference>
<dbReference type="EC" id="6.1.1.14" evidence="8"/>
<dbReference type="OrthoDB" id="9802183at2"/>
<dbReference type="InterPro" id="IPR006194">
    <property type="entry name" value="Gly-tRNA-synth_heterodimer"/>
</dbReference>
<dbReference type="Proteomes" id="UP000235682">
    <property type="component" value="Unassembled WGS sequence"/>
</dbReference>
<keyword evidence="6 8" id="KW-0030">Aminoacyl-tRNA synthetase</keyword>
<evidence type="ECO:0000256" key="7">
    <source>
        <dbReference type="ARBA" id="ARBA00047937"/>
    </source>
</evidence>
<dbReference type="InterPro" id="IPR002310">
    <property type="entry name" value="Gly-tRNA_ligase_asu"/>
</dbReference>
<dbReference type="NCBIfam" id="NF006827">
    <property type="entry name" value="PRK09348.1"/>
    <property type="match status" value="1"/>
</dbReference>
<evidence type="ECO:0000256" key="5">
    <source>
        <dbReference type="ARBA" id="ARBA00022917"/>
    </source>
</evidence>
<dbReference type="RefSeq" id="WP_092084228.1">
    <property type="nucleotide sequence ID" value="NZ_FNEL01000005.1"/>
</dbReference>
<accession>A0A1G8JJ88</accession>
<keyword evidence="3 8" id="KW-0547">Nucleotide-binding</keyword>
<proteinExistence type="inferred from homology"/>
<comment type="subcellular location">
    <subcellularLocation>
        <location evidence="8">Cytoplasm</location>
    </subcellularLocation>
</comment>
<evidence type="ECO:0000256" key="4">
    <source>
        <dbReference type="ARBA" id="ARBA00022840"/>
    </source>
</evidence>
<dbReference type="PRINTS" id="PR01044">
    <property type="entry name" value="TRNASYNTHGA"/>
</dbReference>
<evidence type="ECO:0000256" key="2">
    <source>
        <dbReference type="ARBA" id="ARBA00022598"/>
    </source>
</evidence>
<dbReference type="GO" id="GO:0005829">
    <property type="term" value="C:cytosol"/>
    <property type="evidence" value="ECO:0007669"/>
    <property type="project" value="TreeGrafter"/>
</dbReference>
<evidence type="ECO:0000256" key="1">
    <source>
        <dbReference type="ARBA" id="ARBA00008226"/>
    </source>
</evidence>